<comment type="caution">
    <text evidence="2">The sequence shown here is derived from an EMBL/GenBank/DDBJ whole genome shotgun (WGS) entry which is preliminary data.</text>
</comment>
<organism evidence="2">
    <name type="scientific">bioreactor metagenome</name>
    <dbReference type="NCBI Taxonomy" id="1076179"/>
    <lineage>
        <taxon>unclassified sequences</taxon>
        <taxon>metagenomes</taxon>
        <taxon>ecological metagenomes</taxon>
    </lineage>
</organism>
<evidence type="ECO:0000313" key="2">
    <source>
        <dbReference type="EMBL" id="MPM40490.1"/>
    </source>
</evidence>
<sequence>MKKILMAILFASLSASLLPAQNIDLDWYVGTWKYENASAGDELIIKLKKSQFTNLPTFGGSVEDCLVGVYRFKKNNQLLIDKLDTFNENLVPFSCPITINLGKNILNLLLCVTDYTIVNGRGEYKTINVPSRIEYNSSAPKTIKWKIVVEEQEYFYYAQIDRFPEGTNLPTDIILTKVE</sequence>
<dbReference type="Pfam" id="PF20448">
    <property type="entry name" value="DUF6705"/>
    <property type="match status" value="1"/>
</dbReference>
<reference evidence="2" key="1">
    <citation type="submission" date="2019-08" db="EMBL/GenBank/DDBJ databases">
        <authorList>
            <person name="Kucharzyk K."/>
            <person name="Murdoch R.W."/>
            <person name="Higgins S."/>
            <person name="Loffler F."/>
        </authorList>
    </citation>
    <scope>NUCLEOTIDE SEQUENCE</scope>
</reference>
<proteinExistence type="predicted"/>
<dbReference type="EMBL" id="VSSQ01009019">
    <property type="protein sequence ID" value="MPM40490.1"/>
    <property type="molecule type" value="Genomic_DNA"/>
</dbReference>
<accession>A0A644ZHZ1</accession>
<name>A0A644ZHZ1_9ZZZZ</name>
<gene>
    <name evidence="2" type="ORF">SDC9_87134</name>
</gene>
<dbReference type="InterPro" id="IPR046551">
    <property type="entry name" value="DUF6705"/>
</dbReference>
<evidence type="ECO:0000259" key="1">
    <source>
        <dbReference type="Pfam" id="PF20448"/>
    </source>
</evidence>
<protein>
    <recommendedName>
        <fullName evidence="1">DUF6705 domain-containing protein</fullName>
    </recommendedName>
</protein>
<dbReference type="AlphaFoldDB" id="A0A644ZHZ1"/>
<feature type="domain" description="DUF6705" evidence="1">
    <location>
        <begin position="1"/>
        <end position="177"/>
    </location>
</feature>